<evidence type="ECO:0000313" key="1">
    <source>
        <dbReference type="EMBL" id="KAL3783864.1"/>
    </source>
</evidence>
<comment type="caution">
    <text evidence="1">The sequence shown here is derived from an EMBL/GenBank/DDBJ whole genome shotgun (WGS) entry which is preliminary data.</text>
</comment>
<gene>
    <name evidence="1" type="ORF">ACHAWO_000559</name>
</gene>
<reference evidence="1 2" key="1">
    <citation type="submission" date="2024-10" db="EMBL/GenBank/DDBJ databases">
        <title>Updated reference genomes for cyclostephanoid diatoms.</title>
        <authorList>
            <person name="Roberts W.R."/>
            <person name="Alverson A.J."/>
        </authorList>
    </citation>
    <scope>NUCLEOTIDE SEQUENCE [LARGE SCALE GENOMIC DNA]</scope>
    <source>
        <strain evidence="1 2">AJA010-31</strain>
    </source>
</reference>
<organism evidence="1 2">
    <name type="scientific">Cyclotella atomus</name>
    <dbReference type="NCBI Taxonomy" id="382360"/>
    <lineage>
        <taxon>Eukaryota</taxon>
        <taxon>Sar</taxon>
        <taxon>Stramenopiles</taxon>
        <taxon>Ochrophyta</taxon>
        <taxon>Bacillariophyta</taxon>
        <taxon>Coscinodiscophyceae</taxon>
        <taxon>Thalassiosirophycidae</taxon>
        <taxon>Stephanodiscales</taxon>
        <taxon>Stephanodiscaceae</taxon>
        <taxon>Cyclotella</taxon>
    </lineage>
</organism>
<proteinExistence type="predicted"/>
<protein>
    <submittedName>
        <fullName evidence="1">Uncharacterized protein</fullName>
    </submittedName>
</protein>
<dbReference type="Proteomes" id="UP001530400">
    <property type="component" value="Unassembled WGS sequence"/>
</dbReference>
<dbReference type="EMBL" id="JALLPJ020000747">
    <property type="protein sequence ID" value="KAL3783864.1"/>
    <property type="molecule type" value="Genomic_DNA"/>
</dbReference>
<accession>A0ABD3P6I7</accession>
<keyword evidence="2" id="KW-1185">Reference proteome</keyword>
<sequence length="242" mass="27544">MGFFRLPTSSTPKKKKKHVHFASGPFLQKRHSYPFDWSLAPLVWYDHSELAFLKEQRFEEADLLRKERGISSSSRDDADKIADGQEKDIYVGDTITRALDDVDDGEISVRGIEHFVWPVLQKEMMSRKKELKAFVVGYYRDKNRRAEDPNGDKLAAAVIELSQWARNVASERGIKYCQMKRGGALLKNTHAILGRRRLDVGRMTLTKRDSLIRGMKRMSVKGLSVRGIMGAAADVDDDLDDA</sequence>
<dbReference type="AlphaFoldDB" id="A0ABD3P6I7"/>
<name>A0ABD3P6I7_9STRA</name>
<evidence type="ECO:0000313" key="2">
    <source>
        <dbReference type="Proteomes" id="UP001530400"/>
    </source>
</evidence>